<proteinExistence type="predicted"/>
<accession>A0A6L2JRG0</accession>
<reference evidence="3" key="1">
    <citation type="journal article" date="2019" name="Sci. Rep.">
        <title>Draft genome of Tanacetum cinerariifolium, the natural source of mosquito coil.</title>
        <authorList>
            <person name="Yamashiro T."/>
            <person name="Shiraishi A."/>
            <person name="Satake H."/>
            <person name="Nakayama K."/>
        </authorList>
    </citation>
    <scope>NUCLEOTIDE SEQUENCE</scope>
</reference>
<comment type="caution">
    <text evidence="3">The sequence shown here is derived from an EMBL/GenBank/DDBJ whole genome shotgun (WGS) entry which is preliminary data.</text>
</comment>
<feature type="region of interest" description="Disordered" evidence="1">
    <location>
        <begin position="127"/>
        <end position="170"/>
    </location>
</feature>
<keyword evidence="2" id="KW-1133">Transmembrane helix</keyword>
<feature type="transmembrane region" description="Helical" evidence="2">
    <location>
        <begin position="942"/>
        <end position="973"/>
    </location>
</feature>
<sequence length="1034" mass="115688">MAALKYNDDHNKIAYLGREKGCEDFPDILNYLDQSPLRYALTHDPPVVFDSLVKQFWATVVVRLNEAGPHDLVATVDDHEIGSRSSSLDPPPPMMDIAAGNAPAGAAVGDDAADEANVVANYAAGGAAEAPQAPQSPLVSPVREPISKRQPTPERPLSPPPSNPETEWVVSDPVSPVAGWRSWPYVHVHFSEPESPPFPPEQTVLYEEPIEFDPVPKQPGPDNYVKPKEPDVIISMKDDTIHGGFHVESPVYGTYCYIGERLGTSKQVMGGAILKLVKRVKRLAKQAHLRRRKLVIADSDEEAEDAAAKEDDIDLDEIIALATAALGPEQPVVPTKNVEPMEEQKEMEVPLTRKWSTYRRARTQFHTTAYARFRSTTSTGVPSQTVVPEPAASYVAPDTTGSDPTLARELLGADVNEENFIPRMNAMKERKKRALADLRYRALQNKPLKKSEQLIEEYEYICKILENARLLTAQHGLFRPKPTITEPSAKRQRVEEPSSQPATVSATLVSATAVSAALRFTDSTVITTAAMDSVVTRSQEFFLDSDEEMPPGVSHVAAEPDFDDEVVAEILFRGKSICGDRVVFVDTLPDDEIADPRVKLETVSESTSSPPLTRRKHLGERGEAFLCDRPVEAFFSSDNDSGDDDSEYSLPYSEFQDWEVVRCPPGNSYIHVYHREDRRRKYFTYLKELLPHVYLHDIHALRRKMNRHFRLNPDADDGLDLWRDVNMLCRSLHADDVEEFWRDQDDWISVYMFMGSSYPIRATLLERMLRHRLTVPPSYCRHVRVGGIVAGTMAGTIIRTVQADLLQATMPVSSAPMDVNMLCWSLHVDDVEEFWRDQDDWIVSSWTLYTKSTVHVLDLTNGKTVYMFMGSSYPIQATLLERMLGHMLTVPPSYCQHVRVGGIVVGTMAGLFMNEKWLVQEGTALGKDLLKSVDSCQVTQNWMFVLAVSFVSAGYVVSAAIYVSVLSSSILLLREDLSRNMELTESTPSLGEDCWELLKRLRVFLLEDLEAVPAGYDIVPAGHVLVSADRYRIC</sequence>
<feature type="compositionally biased region" description="Pro residues" evidence="1">
    <location>
        <begin position="153"/>
        <end position="163"/>
    </location>
</feature>
<name>A0A6L2JRG0_TANCI</name>
<protein>
    <submittedName>
        <fullName evidence="3">Uncharacterized protein</fullName>
    </submittedName>
</protein>
<organism evidence="3">
    <name type="scientific">Tanacetum cinerariifolium</name>
    <name type="common">Dalmatian daisy</name>
    <name type="synonym">Chrysanthemum cinerariifolium</name>
    <dbReference type="NCBI Taxonomy" id="118510"/>
    <lineage>
        <taxon>Eukaryota</taxon>
        <taxon>Viridiplantae</taxon>
        <taxon>Streptophyta</taxon>
        <taxon>Embryophyta</taxon>
        <taxon>Tracheophyta</taxon>
        <taxon>Spermatophyta</taxon>
        <taxon>Magnoliopsida</taxon>
        <taxon>eudicotyledons</taxon>
        <taxon>Gunneridae</taxon>
        <taxon>Pentapetalae</taxon>
        <taxon>asterids</taxon>
        <taxon>campanulids</taxon>
        <taxon>Asterales</taxon>
        <taxon>Asteraceae</taxon>
        <taxon>Asteroideae</taxon>
        <taxon>Anthemideae</taxon>
        <taxon>Anthemidinae</taxon>
        <taxon>Tanacetum</taxon>
    </lineage>
</organism>
<keyword evidence="2" id="KW-0812">Transmembrane</keyword>
<evidence type="ECO:0000313" key="3">
    <source>
        <dbReference type="EMBL" id="GEU39661.1"/>
    </source>
</evidence>
<dbReference type="AlphaFoldDB" id="A0A6L2JRG0"/>
<evidence type="ECO:0000256" key="2">
    <source>
        <dbReference type="SAM" id="Phobius"/>
    </source>
</evidence>
<dbReference type="EMBL" id="BKCJ010001203">
    <property type="protein sequence ID" value="GEU39661.1"/>
    <property type="molecule type" value="Genomic_DNA"/>
</dbReference>
<keyword evidence="2" id="KW-0472">Membrane</keyword>
<evidence type="ECO:0000256" key="1">
    <source>
        <dbReference type="SAM" id="MobiDB-lite"/>
    </source>
</evidence>
<gene>
    <name evidence="3" type="ORF">Tci_011639</name>
</gene>